<dbReference type="PANTHER" id="PTHR39217:SF1">
    <property type="entry name" value="GLUTATHIONE SYNTHETASE"/>
    <property type="match status" value="1"/>
</dbReference>
<dbReference type="EMBL" id="VTWU01000003">
    <property type="protein sequence ID" value="KAA9333509.1"/>
    <property type="molecule type" value="Genomic_DNA"/>
</dbReference>
<dbReference type="InterPro" id="IPR053191">
    <property type="entry name" value="DcsG_Biosynth_Enzyme"/>
</dbReference>
<dbReference type="RefSeq" id="WP_151078581.1">
    <property type="nucleotide sequence ID" value="NZ_CP047647.1"/>
</dbReference>
<evidence type="ECO:0000313" key="1">
    <source>
        <dbReference type="EMBL" id="KAA9333509.1"/>
    </source>
</evidence>
<sequence>MHVALVTSVVLEQYAATNVANEDDLLAAYLRRHGLQVTPAVWSDAAVAWESFDAVVLKSPWDYFDRPAEFHAWLDDLDRRGVRLLNPTSIVRYNADKAYLLDFEAGGVAIVPTQLLKRGSRVQPAAWFAGGAEKVVFKPTVSGGAKDTFALTLAEAEAAAPQLQALLDEADFLVQPFVPQIQTTGEWSLVFFGGELSHAVLKTPKSGDFRVQHYLGGGIQPVEAPAPIAAVAHAVVQRFAPGCLYARVDGVDAPDGGFWLMELELIEPFLYLESGSEAAYARYYEALLQLAK</sequence>
<comment type="caution">
    <text evidence="1">The sequence shown here is derived from an EMBL/GenBank/DDBJ whole genome shotgun (WGS) entry which is preliminary data.</text>
</comment>
<evidence type="ECO:0000313" key="2">
    <source>
        <dbReference type="Proteomes" id="UP000326380"/>
    </source>
</evidence>
<gene>
    <name evidence="1" type="ORF">F0P96_09275</name>
</gene>
<keyword evidence="2" id="KW-1185">Reference proteome</keyword>
<name>A0A7L4ZXC9_9BACT</name>
<protein>
    <submittedName>
        <fullName evidence="1">Uncharacterized protein</fullName>
    </submittedName>
</protein>
<accession>A0A7L4ZXC9</accession>
<reference evidence="1 2" key="1">
    <citation type="submission" date="2019-09" db="EMBL/GenBank/DDBJ databases">
        <title>Genome sequence of Hymenobacter sp. M3.</title>
        <authorList>
            <person name="Srinivasan S."/>
        </authorList>
    </citation>
    <scope>NUCLEOTIDE SEQUENCE [LARGE SCALE GENOMIC DNA]</scope>
    <source>
        <strain evidence="1 2">M3</strain>
    </source>
</reference>
<proteinExistence type="predicted"/>
<dbReference type="PANTHER" id="PTHR39217">
    <property type="match status" value="1"/>
</dbReference>
<dbReference type="AlphaFoldDB" id="A0A7L4ZXC9"/>
<organism evidence="1 2">
    <name type="scientific">Hymenobacter busanensis</name>
    <dbReference type="NCBI Taxonomy" id="2607656"/>
    <lineage>
        <taxon>Bacteria</taxon>
        <taxon>Pseudomonadati</taxon>
        <taxon>Bacteroidota</taxon>
        <taxon>Cytophagia</taxon>
        <taxon>Cytophagales</taxon>
        <taxon>Hymenobacteraceae</taxon>
        <taxon>Hymenobacter</taxon>
    </lineage>
</organism>
<dbReference type="Gene3D" id="3.30.470.20">
    <property type="entry name" value="ATP-grasp fold, B domain"/>
    <property type="match status" value="1"/>
</dbReference>
<dbReference type="Proteomes" id="UP000326380">
    <property type="component" value="Unassembled WGS sequence"/>
</dbReference>
<dbReference type="SUPFAM" id="SSF56059">
    <property type="entry name" value="Glutathione synthetase ATP-binding domain-like"/>
    <property type="match status" value="1"/>
</dbReference>